<comment type="caution">
    <text evidence="1">The sequence shown here is derived from an EMBL/GenBank/DDBJ whole genome shotgun (WGS) entry which is preliminary data.</text>
</comment>
<reference evidence="1" key="1">
    <citation type="submission" date="2020-05" db="EMBL/GenBank/DDBJ databases">
        <title>Phylogenomic resolution of chytrid fungi.</title>
        <authorList>
            <person name="Stajich J.E."/>
            <person name="Amses K."/>
            <person name="Simmons R."/>
            <person name="Seto K."/>
            <person name="Myers J."/>
            <person name="Bonds A."/>
            <person name="Quandt C.A."/>
            <person name="Barry K."/>
            <person name="Liu P."/>
            <person name="Grigoriev I."/>
            <person name="Longcore J.E."/>
            <person name="James T.Y."/>
        </authorList>
    </citation>
    <scope>NUCLEOTIDE SEQUENCE</scope>
    <source>
        <strain evidence="1">JEL0318</strain>
    </source>
</reference>
<name>A0AAD5X9A7_9FUNG</name>
<sequence length="132" mass="14154">MSGDADTAENHQLINLVVPQGTLPAATAFYGTTLGLTPRTVPVLQTGRLAWFDIGSSGQQVHVSLGRDFDFQDEAMSSGRHPCFRVESLEKLAELQRRVFSHFERGGEGAPVACDVPGGENSGMDDLFGVGF</sequence>
<protein>
    <recommendedName>
        <fullName evidence="3">Glyoxalase</fullName>
    </recommendedName>
</protein>
<evidence type="ECO:0008006" key="3">
    <source>
        <dbReference type="Google" id="ProtNLM"/>
    </source>
</evidence>
<evidence type="ECO:0000313" key="1">
    <source>
        <dbReference type="EMBL" id="KAJ3056026.1"/>
    </source>
</evidence>
<dbReference type="Proteomes" id="UP001212841">
    <property type="component" value="Unassembled WGS sequence"/>
</dbReference>
<dbReference type="SUPFAM" id="SSF54593">
    <property type="entry name" value="Glyoxalase/Bleomycin resistance protein/Dihydroxybiphenyl dioxygenase"/>
    <property type="match status" value="1"/>
</dbReference>
<proteinExistence type="predicted"/>
<organism evidence="1 2">
    <name type="scientific">Rhizophlyctis rosea</name>
    <dbReference type="NCBI Taxonomy" id="64517"/>
    <lineage>
        <taxon>Eukaryota</taxon>
        <taxon>Fungi</taxon>
        <taxon>Fungi incertae sedis</taxon>
        <taxon>Chytridiomycota</taxon>
        <taxon>Chytridiomycota incertae sedis</taxon>
        <taxon>Chytridiomycetes</taxon>
        <taxon>Rhizophlyctidales</taxon>
        <taxon>Rhizophlyctidaceae</taxon>
        <taxon>Rhizophlyctis</taxon>
    </lineage>
</organism>
<gene>
    <name evidence="1" type="ORF">HK097_008366</name>
</gene>
<keyword evidence="2" id="KW-1185">Reference proteome</keyword>
<accession>A0AAD5X9A7</accession>
<dbReference type="InterPro" id="IPR029068">
    <property type="entry name" value="Glyas_Bleomycin-R_OHBP_Dase"/>
</dbReference>
<dbReference type="PANTHER" id="PTHR39175">
    <property type="entry name" value="FAMILY PROTEIN, PUTATIVE (AFU_ORTHOLOGUE AFUA_3G15060)-RELATED"/>
    <property type="match status" value="1"/>
</dbReference>
<dbReference type="PANTHER" id="PTHR39175:SF1">
    <property type="entry name" value="FAMILY PROTEIN, PUTATIVE (AFU_ORTHOLOGUE AFUA_3G15060)-RELATED"/>
    <property type="match status" value="1"/>
</dbReference>
<dbReference type="Gene3D" id="3.10.180.10">
    <property type="entry name" value="2,3-Dihydroxybiphenyl 1,2-Dioxygenase, domain 1"/>
    <property type="match status" value="1"/>
</dbReference>
<evidence type="ECO:0000313" key="2">
    <source>
        <dbReference type="Proteomes" id="UP001212841"/>
    </source>
</evidence>
<dbReference type="AlphaFoldDB" id="A0AAD5X9A7"/>
<dbReference type="EMBL" id="JADGJD010000049">
    <property type="protein sequence ID" value="KAJ3056026.1"/>
    <property type="molecule type" value="Genomic_DNA"/>
</dbReference>